<sequence>MIFLEPSAVLRISFCYNYDKDVCNPDEEGAEIQLTIKDDIATYVLPDGKTIELGNCRQRAPDLLFRPELIGTEYPGIHQCIYNAIEACDTDLRKNLYSNIVVSGGSTMFNGFGDRLLGEMRKLAPKDVKVRIVAPQERILGTWVGGSILASLDAFRKIWVTKKEYEDNPSIVFRKSF</sequence>
<protein>
    <submittedName>
        <fullName evidence="2">Actin</fullName>
    </submittedName>
</protein>
<dbReference type="Proteomes" id="UP000887576">
    <property type="component" value="Unplaced"/>
</dbReference>
<proteinExistence type="predicted"/>
<accession>A0AC34QWU3</accession>
<name>A0AC34QWU3_9BILA</name>
<reference evidence="2" key="1">
    <citation type="submission" date="2022-11" db="UniProtKB">
        <authorList>
            <consortium name="WormBaseParasite"/>
        </authorList>
    </citation>
    <scope>IDENTIFICATION</scope>
</reference>
<dbReference type="WBParaSite" id="JU765_v2.g20072.t1">
    <property type="protein sequence ID" value="JU765_v2.g20072.t1"/>
    <property type="gene ID" value="JU765_v2.g20072"/>
</dbReference>
<organism evidence="1 2">
    <name type="scientific">Panagrolaimus sp. JU765</name>
    <dbReference type="NCBI Taxonomy" id="591449"/>
    <lineage>
        <taxon>Eukaryota</taxon>
        <taxon>Metazoa</taxon>
        <taxon>Ecdysozoa</taxon>
        <taxon>Nematoda</taxon>
        <taxon>Chromadorea</taxon>
        <taxon>Rhabditida</taxon>
        <taxon>Tylenchina</taxon>
        <taxon>Panagrolaimomorpha</taxon>
        <taxon>Panagrolaimoidea</taxon>
        <taxon>Panagrolaimidae</taxon>
        <taxon>Panagrolaimus</taxon>
    </lineage>
</organism>
<evidence type="ECO:0000313" key="2">
    <source>
        <dbReference type="WBParaSite" id="JU765_v2.g20072.t1"/>
    </source>
</evidence>
<evidence type="ECO:0000313" key="1">
    <source>
        <dbReference type="Proteomes" id="UP000887576"/>
    </source>
</evidence>